<evidence type="ECO:0000313" key="1">
    <source>
        <dbReference type="EMBL" id="KAF7832296.1"/>
    </source>
</evidence>
<sequence length="81" mass="8983">MDALLGFLNEILPDGAVIPNSYYDAKKVMKDLGLDACENDCILYFEEYANALLVLCVKSSMEVKQARGEENNKQSLASFSN</sequence>
<accession>A0A834WTU0</accession>
<proteinExistence type="predicted"/>
<name>A0A834WTU0_9FABA</name>
<organism evidence="1 2">
    <name type="scientific">Senna tora</name>
    <dbReference type="NCBI Taxonomy" id="362788"/>
    <lineage>
        <taxon>Eukaryota</taxon>
        <taxon>Viridiplantae</taxon>
        <taxon>Streptophyta</taxon>
        <taxon>Embryophyta</taxon>
        <taxon>Tracheophyta</taxon>
        <taxon>Spermatophyta</taxon>
        <taxon>Magnoliopsida</taxon>
        <taxon>eudicotyledons</taxon>
        <taxon>Gunneridae</taxon>
        <taxon>Pentapetalae</taxon>
        <taxon>rosids</taxon>
        <taxon>fabids</taxon>
        <taxon>Fabales</taxon>
        <taxon>Fabaceae</taxon>
        <taxon>Caesalpinioideae</taxon>
        <taxon>Cassia clade</taxon>
        <taxon>Senna</taxon>
    </lineage>
</organism>
<protein>
    <submittedName>
        <fullName evidence="1">Uncharacterized protein</fullName>
    </submittedName>
</protein>
<dbReference type="PANTHER" id="PTHR10775">
    <property type="entry name" value="OS08G0208400 PROTEIN"/>
    <property type="match status" value="1"/>
</dbReference>
<gene>
    <name evidence="1" type="ORF">G2W53_014629</name>
</gene>
<dbReference type="PANTHER" id="PTHR10775:SF159">
    <property type="entry name" value="TNP2"/>
    <property type="match status" value="1"/>
</dbReference>
<reference evidence="1" key="1">
    <citation type="submission" date="2020-09" db="EMBL/GenBank/DDBJ databases">
        <title>Genome-Enabled Discovery of Anthraquinone Biosynthesis in Senna tora.</title>
        <authorList>
            <person name="Kang S.-H."/>
            <person name="Pandey R.P."/>
            <person name="Lee C.-M."/>
            <person name="Sim J.-S."/>
            <person name="Jeong J.-T."/>
            <person name="Choi B.-S."/>
            <person name="Jung M."/>
            <person name="Ginzburg D."/>
            <person name="Zhao K."/>
            <person name="Won S.Y."/>
            <person name="Oh T.-J."/>
            <person name="Yu Y."/>
            <person name="Kim N.-H."/>
            <person name="Lee O.R."/>
            <person name="Lee T.-H."/>
            <person name="Bashyal P."/>
            <person name="Kim T.-S."/>
            <person name="Lee W.-H."/>
            <person name="Kawkins C."/>
            <person name="Kim C.-K."/>
            <person name="Kim J.S."/>
            <person name="Ahn B.O."/>
            <person name="Rhee S.Y."/>
            <person name="Sohng J.K."/>
        </authorList>
    </citation>
    <scope>NUCLEOTIDE SEQUENCE</scope>
    <source>
        <tissue evidence="1">Leaf</tissue>
    </source>
</reference>
<dbReference type="EMBL" id="JAAIUW010000005">
    <property type="protein sequence ID" value="KAF7832296.1"/>
    <property type="molecule type" value="Genomic_DNA"/>
</dbReference>
<dbReference type="AlphaFoldDB" id="A0A834WTU0"/>
<dbReference type="Proteomes" id="UP000634136">
    <property type="component" value="Unassembled WGS sequence"/>
</dbReference>
<keyword evidence="2" id="KW-1185">Reference proteome</keyword>
<evidence type="ECO:0000313" key="2">
    <source>
        <dbReference type="Proteomes" id="UP000634136"/>
    </source>
</evidence>
<dbReference type="OrthoDB" id="1424900at2759"/>
<comment type="caution">
    <text evidence="1">The sequence shown here is derived from an EMBL/GenBank/DDBJ whole genome shotgun (WGS) entry which is preliminary data.</text>
</comment>